<keyword evidence="3" id="KW-1185">Reference proteome</keyword>
<feature type="compositionally biased region" description="Polar residues" evidence="1">
    <location>
        <begin position="31"/>
        <end position="45"/>
    </location>
</feature>
<proteinExistence type="predicted"/>
<name>A0A5B7HFX2_PORTR</name>
<evidence type="ECO:0000313" key="3">
    <source>
        <dbReference type="Proteomes" id="UP000324222"/>
    </source>
</evidence>
<evidence type="ECO:0000256" key="1">
    <source>
        <dbReference type="SAM" id="MobiDB-lite"/>
    </source>
</evidence>
<evidence type="ECO:0000313" key="2">
    <source>
        <dbReference type="EMBL" id="MPC68475.1"/>
    </source>
</evidence>
<comment type="caution">
    <text evidence="2">The sequence shown here is derived from an EMBL/GenBank/DDBJ whole genome shotgun (WGS) entry which is preliminary data.</text>
</comment>
<dbReference type="EMBL" id="VSRR010027906">
    <property type="protein sequence ID" value="MPC68475.1"/>
    <property type="molecule type" value="Genomic_DNA"/>
</dbReference>
<sequence>MKRPSAIPLKFPEHEVSTEVAPSNIPAPVNWVSSNTPAGSSSGTTRPPIAATPSPGTHSLRPPASWPALTILPSPFV</sequence>
<dbReference type="AlphaFoldDB" id="A0A5B7HFX2"/>
<protein>
    <submittedName>
        <fullName evidence="2">Uncharacterized protein</fullName>
    </submittedName>
</protein>
<gene>
    <name evidence="2" type="ORF">E2C01_062677</name>
</gene>
<organism evidence="2 3">
    <name type="scientific">Portunus trituberculatus</name>
    <name type="common">Swimming crab</name>
    <name type="synonym">Neptunus trituberculatus</name>
    <dbReference type="NCBI Taxonomy" id="210409"/>
    <lineage>
        <taxon>Eukaryota</taxon>
        <taxon>Metazoa</taxon>
        <taxon>Ecdysozoa</taxon>
        <taxon>Arthropoda</taxon>
        <taxon>Crustacea</taxon>
        <taxon>Multicrustacea</taxon>
        <taxon>Malacostraca</taxon>
        <taxon>Eumalacostraca</taxon>
        <taxon>Eucarida</taxon>
        <taxon>Decapoda</taxon>
        <taxon>Pleocyemata</taxon>
        <taxon>Brachyura</taxon>
        <taxon>Eubrachyura</taxon>
        <taxon>Portunoidea</taxon>
        <taxon>Portunidae</taxon>
        <taxon>Portuninae</taxon>
        <taxon>Portunus</taxon>
    </lineage>
</organism>
<dbReference type="Proteomes" id="UP000324222">
    <property type="component" value="Unassembled WGS sequence"/>
</dbReference>
<reference evidence="2 3" key="1">
    <citation type="submission" date="2019-05" db="EMBL/GenBank/DDBJ databases">
        <title>Another draft genome of Portunus trituberculatus and its Hox gene families provides insights of decapod evolution.</title>
        <authorList>
            <person name="Jeong J.-H."/>
            <person name="Song I."/>
            <person name="Kim S."/>
            <person name="Choi T."/>
            <person name="Kim D."/>
            <person name="Ryu S."/>
            <person name="Kim W."/>
        </authorList>
    </citation>
    <scope>NUCLEOTIDE SEQUENCE [LARGE SCALE GENOMIC DNA]</scope>
    <source>
        <tissue evidence="2">Muscle</tissue>
    </source>
</reference>
<accession>A0A5B7HFX2</accession>
<feature type="region of interest" description="Disordered" evidence="1">
    <location>
        <begin position="1"/>
        <end position="66"/>
    </location>
</feature>